<dbReference type="Pfam" id="PF10934">
    <property type="entry name" value="Sheath_initiator"/>
    <property type="match status" value="1"/>
</dbReference>
<accession>A0A1G9B2L1</accession>
<gene>
    <name evidence="1" type="ORF">SAMN04487909_14938</name>
</gene>
<protein>
    <recommendedName>
        <fullName evidence="3">Phage protein XkdS</fullName>
    </recommendedName>
</protein>
<dbReference type="RefSeq" id="WP_052812398.1">
    <property type="nucleotide sequence ID" value="NZ_BJOA01000200.1"/>
</dbReference>
<evidence type="ECO:0000313" key="1">
    <source>
        <dbReference type="EMBL" id="SDK33324.1"/>
    </source>
</evidence>
<reference evidence="1 2" key="1">
    <citation type="submission" date="2016-10" db="EMBL/GenBank/DDBJ databases">
        <authorList>
            <person name="de Groot N.N."/>
        </authorList>
    </citation>
    <scope>NUCLEOTIDE SEQUENCE [LARGE SCALE GENOMIC DNA]</scope>
    <source>
        <strain evidence="1 2">DSM 2895</strain>
    </source>
</reference>
<dbReference type="GeneID" id="42304922"/>
<proteinExistence type="predicted"/>
<dbReference type="OrthoDB" id="89089at2"/>
<evidence type="ECO:0000313" key="2">
    <source>
        <dbReference type="Proteomes" id="UP000182836"/>
    </source>
</evidence>
<organism evidence="1 2">
    <name type="scientific">Aneurinibacillus migulanus</name>
    <name type="common">Bacillus migulanus</name>
    <dbReference type="NCBI Taxonomy" id="47500"/>
    <lineage>
        <taxon>Bacteria</taxon>
        <taxon>Bacillati</taxon>
        <taxon>Bacillota</taxon>
        <taxon>Bacilli</taxon>
        <taxon>Bacillales</taxon>
        <taxon>Paenibacillaceae</taxon>
        <taxon>Aneurinibacillus group</taxon>
        <taxon>Aneurinibacillus</taxon>
    </lineage>
</organism>
<dbReference type="InterPro" id="IPR020288">
    <property type="entry name" value="Sheath_initiator"/>
</dbReference>
<dbReference type="Proteomes" id="UP000182836">
    <property type="component" value="Unassembled WGS sequence"/>
</dbReference>
<dbReference type="EMBL" id="FNED01000049">
    <property type="protein sequence ID" value="SDK33324.1"/>
    <property type="molecule type" value="Genomic_DNA"/>
</dbReference>
<dbReference type="AlphaFoldDB" id="A0A1G9B2L1"/>
<evidence type="ECO:0008006" key="3">
    <source>
        <dbReference type="Google" id="ProtNLM"/>
    </source>
</evidence>
<name>A0A1G9B2L1_ANEMI</name>
<sequence length="148" mass="16981">MGLLPEIDLEQAAQQTSMEEPENPTGYLTPLFDFEKGEFVTDRNGRIVEDDGLRGMQTIINKAHYTARCAYEIYSEDYGTDEFDALVDPAPEDVRQIRIKEAIRDCLIYDDRIVEVGEIDLQRTSDGYVAIYEVETIFGTFPVRRMVK</sequence>